<dbReference type="Proteomes" id="UP000007350">
    <property type="component" value="Unassembled WGS sequence"/>
</dbReference>
<feature type="compositionally biased region" description="Basic and acidic residues" evidence="1">
    <location>
        <begin position="71"/>
        <end position="87"/>
    </location>
</feature>
<feature type="non-terminal residue" evidence="2">
    <location>
        <position position="1"/>
    </location>
</feature>
<dbReference type="EMBL" id="AHKC01014929">
    <property type="protein sequence ID" value="EKF28777.1"/>
    <property type="molecule type" value="Genomic_DNA"/>
</dbReference>
<accession>K2NIM6</accession>
<dbReference type="AlphaFoldDB" id="K2NIM6"/>
<name>K2NIM6_TRYCR</name>
<evidence type="ECO:0000256" key="1">
    <source>
        <dbReference type="SAM" id="MobiDB-lite"/>
    </source>
</evidence>
<comment type="caution">
    <text evidence="2">The sequence shown here is derived from an EMBL/GenBank/DDBJ whole genome shotgun (WGS) entry which is preliminary data.</text>
</comment>
<gene>
    <name evidence="2" type="ORF">MOQ_007463</name>
</gene>
<keyword evidence="3" id="KW-1185">Reference proteome</keyword>
<evidence type="ECO:0000313" key="3">
    <source>
        <dbReference type="Proteomes" id="UP000007350"/>
    </source>
</evidence>
<protein>
    <submittedName>
        <fullName evidence="2">Uncharacterized protein</fullName>
    </submittedName>
</protein>
<feature type="compositionally biased region" description="Low complexity" evidence="1">
    <location>
        <begin position="53"/>
        <end position="64"/>
    </location>
</feature>
<proteinExistence type="predicted"/>
<organism evidence="2 3">
    <name type="scientific">Trypanosoma cruzi marinkellei</name>
    <dbReference type="NCBI Taxonomy" id="85056"/>
    <lineage>
        <taxon>Eukaryota</taxon>
        <taxon>Discoba</taxon>
        <taxon>Euglenozoa</taxon>
        <taxon>Kinetoplastea</taxon>
        <taxon>Metakinetoplastina</taxon>
        <taxon>Trypanosomatida</taxon>
        <taxon>Trypanosomatidae</taxon>
        <taxon>Trypanosoma</taxon>
        <taxon>Schizotrypanum</taxon>
    </lineage>
</organism>
<evidence type="ECO:0000313" key="2">
    <source>
        <dbReference type="EMBL" id="EKF28777.1"/>
    </source>
</evidence>
<feature type="region of interest" description="Disordered" evidence="1">
    <location>
        <begin position="1"/>
        <end position="102"/>
    </location>
</feature>
<reference evidence="2 3" key="1">
    <citation type="journal article" date="2012" name="BMC Genomics">
        <title>Comparative genomic analysis of human infective Trypanosoma cruzi lineages with the bat-restricted subspecies T. cruzi marinkellei.</title>
        <authorList>
            <person name="Franzen O."/>
            <person name="Talavera-Lopez C."/>
            <person name="Ochaya S."/>
            <person name="Butler C.E."/>
            <person name="Messenger L.A."/>
            <person name="Lewis M.D."/>
            <person name="Llewellyn M.S."/>
            <person name="Marinkelle C.J."/>
            <person name="Tyler K.M."/>
            <person name="Miles M.A."/>
            <person name="Andersson B."/>
        </authorList>
    </citation>
    <scope>NUCLEOTIDE SEQUENCE [LARGE SCALE GENOMIC DNA]</scope>
    <source>
        <strain evidence="2 3">B7</strain>
    </source>
</reference>
<sequence length="200" mass="20943">SPNDTAGAPREAEKKSDLPCNDDVAADGVTSVVGQPAGDEAASDRAGDGATTAGPRGPDAADAAQCAVDPPRSDADAAVGRGDREADMTDAPPPIHGNNAGAAVPVRRRGTTVLGAAWIPLRGEATAVASCVARTQPWLPNGNNPCQLVPLHICMLRVPAVRLCVWYWGHVRCTVLSLCCLLMQRHHTVLFHCFSFCLIF</sequence>